<feature type="domain" description="F-box protein Hrt3/FBXO9 C-terminal" evidence="3">
    <location>
        <begin position="312"/>
        <end position="382"/>
    </location>
</feature>
<dbReference type="AlphaFoldDB" id="A0A6G1HVS0"/>
<evidence type="ECO:0000256" key="2">
    <source>
        <dbReference type="SAM" id="MobiDB-lite"/>
    </source>
</evidence>
<accession>A0A6G1HVS0</accession>
<dbReference type="SUPFAM" id="SSF81383">
    <property type="entry name" value="F-box domain"/>
    <property type="match status" value="1"/>
</dbReference>
<organism evidence="4 5">
    <name type="scientific">Trichodelitschia bisporula</name>
    <dbReference type="NCBI Taxonomy" id="703511"/>
    <lineage>
        <taxon>Eukaryota</taxon>
        <taxon>Fungi</taxon>
        <taxon>Dikarya</taxon>
        <taxon>Ascomycota</taxon>
        <taxon>Pezizomycotina</taxon>
        <taxon>Dothideomycetes</taxon>
        <taxon>Dothideomycetes incertae sedis</taxon>
        <taxon>Phaeotrichales</taxon>
        <taxon>Phaeotrichaceae</taxon>
        <taxon>Trichodelitschia</taxon>
    </lineage>
</organism>
<proteinExistence type="predicted"/>
<keyword evidence="1" id="KW-0833">Ubl conjugation pathway</keyword>
<dbReference type="PANTHER" id="PTHR12874:SF9">
    <property type="entry name" value="F-BOX ONLY PROTEIN 48"/>
    <property type="match status" value="1"/>
</dbReference>
<dbReference type="Proteomes" id="UP000799640">
    <property type="component" value="Unassembled WGS sequence"/>
</dbReference>
<evidence type="ECO:0000313" key="5">
    <source>
        <dbReference type="Proteomes" id="UP000799640"/>
    </source>
</evidence>
<protein>
    <recommendedName>
        <fullName evidence="3">F-box protein Hrt3/FBXO9 C-terminal domain-containing protein</fullName>
    </recommendedName>
</protein>
<evidence type="ECO:0000259" key="3">
    <source>
        <dbReference type="Pfam" id="PF19270"/>
    </source>
</evidence>
<name>A0A6G1HVS0_9PEZI</name>
<dbReference type="InterPro" id="IPR036047">
    <property type="entry name" value="F-box-like_dom_sf"/>
</dbReference>
<gene>
    <name evidence="4" type="ORF">EJ06DRAFT_42668</name>
</gene>
<dbReference type="OrthoDB" id="2117972at2759"/>
<sequence length="500" mass="54274">MSPPDPEAELARFRAQWREEVARRQAAPAPRSSNRNPAASASASASISTSAPSSTQPAGPGPSSSKNPPPSAQPTIEESGPPPPNFNLDSRTALSGRRLDEDGPEERADPVTALEHYERAVEKESQGSLGDSVSLYRRAFRLDARVHEKYKNKHFPTKPPPPPTTTSTTPSSAPQPPPDLPPTLTDLLTSFSNLSIVPAEPVIPNTPPPPCPLALLPAELLLAIICATGAADPASLPRLASTCRRLAFLVMADDAAWKALVHSPIWGLRGMHYAFAVSVTGGPLEGSEADTALAAEAVDAAATLPLTPLYPTYRSMYRSRPRIRFGGAYISAVNYARPGGNSGSNFSWTEPVLIVTYFRYLRFLRDGRVVSLLTTAEPADVVPLLGWENVGAQGGVMKDALRGRWRVSGDPWGEKVVGEGDGEEREEEGDVHVETEGVVPRYTYRMHFGLGSAGRSGGRNNKLVWKGYWSFNRLTEDWAEFGRKNYRAFYWSRVRSYGMG</sequence>
<dbReference type="EMBL" id="ML996696">
    <property type="protein sequence ID" value="KAF2400011.1"/>
    <property type="molecule type" value="Genomic_DNA"/>
</dbReference>
<evidence type="ECO:0000313" key="4">
    <source>
        <dbReference type="EMBL" id="KAF2400011.1"/>
    </source>
</evidence>
<keyword evidence="5" id="KW-1185">Reference proteome</keyword>
<reference evidence="4" key="1">
    <citation type="journal article" date="2020" name="Stud. Mycol.">
        <title>101 Dothideomycetes genomes: a test case for predicting lifestyles and emergence of pathogens.</title>
        <authorList>
            <person name="Haridas S."/>
            <person name="Albert R."/>
            <person name="Binder M."/>
            <person name="Bloem J."/>
            <person name="Labutti K."/>
            <person name="Salamov A."/>
            <person name="Andreopoulos B."/>
            <person name="Baker S."/>
            <person name="Barry K."/>
            <person name="Bills G."/>
            <person name="Bluhm B."/>
            <person name="Cannon C."/>
            <person name="Castanera R."/>
            <person name="Culley D."/>
            <person name="Daum C."/>
            <person name="Ezra D."/>
            <person name="Gonzalez J."/>
            <person name="Henrissat B."/>
            <person name="Kuo A."/>
            <person name="Liang C."/>
            <person name="Lipzen A."/>
            <person name="Lutzoni F."/>
            <person name="Magnuson J."/>
            <person name="Mondo S."/>
            <person name="Nolan M."/>
            <person name="Ohm R."/>
            <person name="Pangilinan J."/>
            <person name="Park H.-J."/>
            <person name="Ramirez L."/>
            <person name="Alfaro M."/>
            <person name="Sun H."/>
            <person name="Tritt A."/>
            <person name="Yoshinaga Y."/>
            <person name="Zwiers L.-H."/>
            <person name="Turgeon B."/>
            <person name="Goodwin S."/>
            <person name="Spatafora J."/>
            <person name="Crous P."/>
            <person name="Grigoriev I."/>
        </authorList>
    </citation>
    <scope>NUCLEOTIDE SEQUENCE</scope>
    <source>
        <strain evidence="4">CBS 262.69</strain>
    </source>
</reference>
<feature type="region of interest" description="Disordered" evidence="2">
    <location>
        <begin position="1"/>
        <end position="129"/>
    </location>
</feature>
<dbReference type="PANTHER" id="PTHR12874">
    <property type="entry name" value="F-BOX ONLY PROTEIN 48-RELATED"/>
    <property type="match status" value="1"/>
</dbReference>
<dbReference type="Pfam" id="PF19270">
    <property type="entry name" value="FBO_C"/>
    <property type="match status" value="1"/>
</dbReference>
<feature type="region of interest" description="Disordered" evidence="2">
    <location>
        <begin position="147"/>
        <end position="184"/>
    </location>
</feature>
<feature type="compositionally biased region" description="Low complexity" evidence="2">
    <location>
        <begin position="24"/>
        <end position="66"/>
    </location>
</feature>
<feature type="compositionally biased region" description="Basic and acidic residues" evidence="2">
    <location>
        <begin position="9"/>
        <end position="23"/>
    </location>
</feature>
<feature type="compositionally biased region" description="Basic and acidic residues" evidence="2">
    <location>
        <begin position="97"/>
        <end position="125"/>
    </location>
</feature>
<dbReference type="GO" id="GO:0019005">
    <property type="term" value="C:SCF ubiquitin ligase complex"/>
    <property type="evidence" value="ECO:0007669"/>
    <property type="project" value="TreeGrafter"/>
</dbReference>
<dbReference type="InterPro" id="IPR045464">
    <property type="entry name" value="Hrt3/FBXO9_C"/>
</dbReference>
<dbReference type="GO" id="GO:0005737">
    <property type="term" value="C:cytoplasm"/>
    <property type="evidence" value="ECO:0007669"/>
    <property type="project" value="TreeGrafter"/>
</dbReference>
<evidence type="ECO:0000256" key="1">
    <source>
        <dbReference type="ARBA" id="ARBA00022786"/>
    </source>
</evidence>
<dbReference type="GO" id="GO:0031146">
    <property type="term" value="P:SCF-dependent proteasomal ubiquitin-dependent protein catabolic process"/>
    <property type="evidence" value="ECO:0007669"/>
    <property type="project" value="TreeGrafter"/>
</dbReference>